<name>A0AAN8Y1Q5_SOLBU</name>
<evidence type="ECO:0000313" key="2">
    <source>
        <dbReference type="Proteomes" id="UP001371456"/>
    </source>
</evidence>
<dbReference type="EMBL" id="JBANQN010000012">
    <property type="protein sequence ID" value="KAK6773788.1"/>
    <property type="molecule type" value="Genomic_DNA"/>
</dbReference>
<dbReference type="Proteomes" id="UP001371456">
    <property type="component" value="Unassembled WGS sequence"/>
</dbReference>
<keyword evidence="2" id="KW-1185">Reference proteome</keyword>
<protein>
    <submittedName>
        <fullName evidence="1">Uncharacterized protein</fullName>
    </submittedName>
</protein>
<proteinExistence type="predicted"/>
<gene>
    <name evidence="1" type="ORF">RDI58_029026</name>
</gene>
<evidence type="ECO:0000313" key="1">
    <source>
        <dbReference type="EMBL" id="KAK6773788.1"/>
    </source>
</evidence>
<organism evidence="1 2">
    <name type="scientific">Solanum bulbocastanum</name>
    <name type="common">Wild potato</name>
    <dbReference type="NCBI Taxonomy" id="147425"/>
    <lineage>
        <taxon>Eukaryota</taxon>
        <taxon>Viridiplantae</taxon>
        <taxon>Streptophyta</taxon>
        <taxon>Embryophyta</taxon>
        <taxon>Tracheophyta</taxon>
        <taxon>Spermatophyta</taxon>
        <taxon>Magnoliopsida</taxon>
        <taxon>eudicotyledons</taxon>
        <taxon>Gunneridae</taxon>
        <taxon>Pentapetalae</taxon>
        <taxon>asterids</taxon>
        <taxon>lamiids</taxon>
        <taxon>Solanales</taxon>
        <taxon>Solanaceae</taxon>
        <taxon>Solanoideae</taxon>
        <taxon>Solaneae</taxon>
        <taxon>Solanum</taxon>
    </lineage>
</organism>
<reference evidence="1 2" key="1">
    <citation type="submission" date="2024-02" db="EMBL/GenBank/DDBJ databases">
        <title>de novo genome assembly of Solanum bulbocastanum strain 11H21.</title>
        <authorList>
            <person name="Hosaka A.J."/>
        </authorList>
    </citation>
    <scope>NUCLEOTIDE SEQUENCE [LARGE SCALE GENOMIC DNA]</scope>
    <source>
        <tissue evidence="1">Young leaves</tissue>
    </source>
</reference>
<comment type="caution">
    <text evidence="1">The sequence shown here is derived from an EMBL/GenBank/DDBJ whole genome shotgun (WGS) entry which is preliminary data.</text>
</comment>
<sequence>MNPGPRPKDQPQT</sequence>
<accession>A0AAN8Y1Q5</accession>